<dbReference type="Proteomes" id="UP000757461">
    <property type="component" value="Unassembled WGS sequence"/>
</dbReference>
<proteinExistence type="predicted"/>
<gene>
    <name evidence="1" type="ORF">HXN33_07765</name>
</gene>
<sequence length="162" mass="18482">MKVELTDSQLLSVRYIKVDAGVRYWEDTEVNGEDDIDFYESKGVGTPKIPCAVQVKAKPTSCIYSDHYRWQPIIDVNTGNIVNWEKGVNAIVHYKVCDDGKYSLLDKNRKEIISVYSYVPKVLCPKGGGYGDYIIMTVDKDGFIKDWHCSKDDLTAIIENRF</sequence>
<dbReference type="AlphaFoldDB" id="A0A930HZT5"/>
<dbReference type="EMBL" id="JABZSQ010000145">
    <property type="protein sequence ID" value="MBF1415460.1"/>
    <property type="molecule type" value="Genomic_DNA"/>
</dbReference>
<accession>A0A930HZT5</accession>
<name>A0A930HZT5_9BACT</name>
<reference evidence="1" key="1">
    <citation type="submission" date="2020-04" db="EMBL/GenBank/DDBJ databases">
        <title>Deep metagenomics examines the oral microbiome during advanced dental caries in children, revealing novel taxa and co-occurrences with host molecules.</title>
        <authorList>
            <person name="Baker J.L."/>
            <person name="Morton J.T."/>
            <person name="Dinis M."/>
            <person name="Alvarez R."/>
            <person name="Tran N.C."/>
            <person name="Knight R."/>
            <person name="Edlund A."/>
        </authorList>
    </citation>
    <scope>NUCLEOTIDE SEQUENCE</scope>
    <source>
        <strain evidence="1">JCVI_25_bin.9</strain>
    </source>
</reference>
<evidence type="ECO:0000313" key="1">
    <source>
        <dbReference type="EMBL" id="MBF1415460.1"/>
    </source>
</evidence>
<comment type="caution">
    <text evidence="1">The sequence shown here is derived from an EMBL/GenBank/DDBJ whole genome shotgun (WGS) entry which is preliminary data.</text>
</comment>
<organism evidence="1 2">
    <name type="scientific">Prevotella histicola</name>
    <dbReference type="NCBI Taxonomy" id="470565"/>
    <lineage>
        <taxon>Bacteria</taxon>
        <taxon>Pseudomonadati</taxon>
        <taxon>Bacteroidota</taxon>
        <taxon>Bacteroidia</taxon>
        <taxon>Bacteroidales</taxon>
        <taxon>Prevotellaceae</taxon>
        <taxon>Prevotella</taxon>
    </lineage>
</organism>
<evidence type="ECO:0000313" key="2">
    <source>
        <dbReference type="Proteomes" id="UP000757461"/>
    </source>
</evidence>
<protein>
    <submittedName>
        <fullName evidence="1">Uncharacterized protein</fullName>
    </submittedName>
</protein>